<evidence type="ECO:0000313" key="2">
    <source>
        <dbReference type="EMBL" id="MBB5322518.1"/>
    </source>
</evidence>
<name>A0A840UPH4_9GAMM</name>
<gene>
    <name evidence="2" type="ORF">HNR38_003025</name>
</gene>
<organism evidence="2 3">
    <name type="scientific">Marinobacter oulmenensis</name>
    <dbReference type="NCBI Taxonomy" id="643747"/>
    <lineage>
        <taxon>Bacteria</taxon>
        <taxon>Pseudomonadati</taxon>
        <taxon>Pseudomonadota</taxon>
        <taxon>Gammaproteobacteria</taxon>
        <taxon>Pseudomonadales</taxon>
        <taxon>Marinobacteraceae</taxon>
        <taxon>Marinobacter</taxon>
    </lineage>
</organism>
<reference evidence="2 3" key="1">
    <citation type="submission" date="2020-08" db="EMBL/GenBank/DDBJ databases">
        <title>Genomic Encyclopedia of Type Strains, Phase IV (KMG-IV): sequencing the most valuable type-strain genomes for metagenomic binning, comparative biology and taxonomic classification.</title>
        <authorList>
            <person name="Goeker M."/>
        </authorList>
    </citation>
    <scope>NUCLEOTIDE SEQUENCE [LARGE SCALE GENOMIC DNA]</scope>
    <source>
        <strain evidence="2 3">DSM 22359</strain>
    </source>
</reference>
<feature type="transmembrane region" description="Helical" evidence="1">
    <location>
        <begin position="200"/>
        <end position="224"/>
    </location>
</feature>
<sequence length="365" mass="41446">MAVYWAILLAGIFSSLLNFIKGFRVGGGLLFIYFYAFLVFIAGFKYGSIDYFGYKHLYDSVSFSDFSVPFFNTGKGVTGSEFIWASLSSLSKFLEFPYEFFVFFIATLSISIKFYFFQKWTPYFIVAVVAYIAFGFVKDMGQLRNGLASAILLFTIVPLINRSFLSFVFVCFLAFGVQSYAIVSLPLYFFYLFFKLSKKVVLPVFFLVLIFSLFFDFSTFVVFISENFSIVSESLARKLAGYASEAQAQASLISLTGLIYTSVSVIFILFKDRVFYRSKELFCVGVVFVYGVLLFAITIDVPTMGARSLDMFSSGFFPLLIALSLNFFRGAYKYLFLTASLGFCFVKMFSSITEFAPYQNILFMS</sequence>
<keyword evidence="1" id="KW-0472">Membrane</keyword>
<keyword evidence="1" id="KW-0812">Transmembrane</keyword>
<comment type="caution">
    <text evidence="2">The sequence shown here is derived from an EMBL/GenBank/DDBJ whole genome shotgun (WGS) entry which is preliminary data.</text>
</comment>
<accession>A0A840UPH4</accession>
<dbReference type="Pfam" id="PF14897">
    <property type="entry name" value="EpsG"/>
    <property type="match status" value="1"/>
</dbReference>
<dbReference type="Proteomes" id="UP000591735">
    <property type="component" value="Unassembled WGS sequence"/>
</dbReference>
<dbReference type="AlphaFoldDB" id="A0A840UPH4"/>
<evidence type="ECO:0000256" key="1">
    <source>
        <dbReference type="SAM" id="Phobius"/>
    </source>
</evidence>
<protein>
    <recommendedName>
        <fullName evidence="4">EpsG family protein</fullName>
    </recommendedName>
</protein>
<proteinExistence type="predicted"/>
<feature type="transmembrane region" description="Helical" evidence="1">
    <location>
        <begin position="167"/>
        <end position="193"/>
    </location>
</feature>
<feature type="transmembrane region" description="Helical" evidence="1">
    <location>
        <begin position="248"/>
        <end position="269"/>
    </location>
</feature>
<keyword evidence="1" id="KW-1133">Transmembrane helix</keyword>
<dbReference type="RefSeq" id="WP_183705788.1">
    <property type="nucleotide sequence ID" value="NZ_JACHFE010000009.1"/>
</dbReference>
<feature type="transmembrane region" description="Helical" evidence="1">
    <location>
        <begin position="120"/>
        <end position="137"/>
    </location>
</feature>
<feature type="transmembrane region" description="Helical" evidence="1">
    <location>
        <begin position="32"/>
        <end position="54"/>
    </location>
</feature>
<feature type="transmembrane region" description="Helical" evidence="1">
    <location>
        <begin position="281"/>
        <end position="299"/>
    </location>
</feature>
<evidence type="ECO:0000313" key="3">
    <source>
        <dbReference type="Proteomes" id="UP000591735"/>
    </source>
</evidence>
<feature type="transmembrane region" description="Helical" evidence="1">
    <location>
        <begin position="311"/>
        <end position="328"/>
    </location>
</feature>
<feature type="transmembrane region" description="Helical" evidence="1">
    <location>
        <begin position="335"/>
        <end position="356"/>
    </location>
</feature>
<keyword evidence="3" id="KW-1185">Reference proteome</keyword>
<dbReference type="EMBL" id="JACHFE010000009">
    <property type="protein sequence ID" value="MBB5322518.1"/>
    <property type="molecule type" value="Genomic_DNA"/>
</dbReference>
<feature type="transmembrane region" description="Helical" evidence="1">
    <location>
        <begin position="144"/>
        <end position="161"/>
    </location>
</feature>
<dbReference type="InterPro" id="IPR049458">
    <property type="entry name" value="EpsG-like"/>
</dbReference>
<evidence type="ECO:0008006" key="4">
    <source>
        <dbReference type="Google" id="ProtNLM"/>
    </source>
</evidence>